<dbReference type="PANTHER" id="PTHR12001:SF85">
    <property type="entry name" value="SHORT CHAIN ISOPRENYL DIPHOSPHATE SYNTHASE"/>
    <property type="match status" value="1"/>
</dbReference>
<organism evidence="8 9">
    <name type="scientific">Streptomyces desertarenae</name>
    <dbReference type="NCBI Taxonomy" id="2666184"/>
    <lineage>
        <taxon>Bacteria</taxon>
        <taxon>Bacillati</taxon>
        <taxon>Actinomycetota</taxon>
        <taxon>Actinomycetes</taxon>
        <taxon>Kitasatosporales</taxon>
        <taxon>Streptomycetaceae</taxon>
        <taxon>Streptomyces</taxon>
    </lineage>
</organism>
<dbReference type="InterPro" id="IPR008949">
    <property type="entry name" value="Isoprenoid_synthase_dom_sf"/>
</dbReference>
<evidence type="ECO:0000256" key="5">
    <source>
        <dbReference type="ARBA" id="ARBA00022842"/>
    </source>
</evidence>
<dbReference type="Proteomes" id="UP001597365">
    <property type="component" value="Unassembled WGS sequence"/>
</dbReference>
<dbReference type="PANTHER" id="PTHR12001">
    <property type="entry name" value="GERANYLGERANYL PYROPHOSPHATE SYNTHASE"/>
    <property type="match status" value="1"/>
</dbReference>
<evidence type="ECO:0000313" key="8">
    <source>
        <dbReference type="EMBL" id="MFD1830967.1"/>
    </source>
</evidence>
<gene>
    <name evidence="8" type="ORF">ACFSJS_14975</name>
</gene>
<dbReference type="GO" id="GO:0016740">
    <property type="term" value="F:transferase activity"/>
    <property type="evidence" value="ECO:0007669"/>
    <property type="project" value="UniProtKB-KW"/>
</dbReference>
<dbReference type="CDD" id="cd00685">
    <property type="entry name" value="Trans_IPPS_HT"/>
    <property type="match status" value="1"/>
</dbReference>
<dbReference type="InterPro" id="IPR033749">
    <property type="entry name" value="Polyprenyl_synt_CS"/>
</dbReference>
<dbReference type="InterPro" id="IPR000092">
    <property type="entry name" value="Polyprenyl_synt"/>
</dbReference>
<evidence type="ECO:0000256" key="1">
    <source>
        <dbReference type="ARBA" id="ARBA00001946"/>
    </source>
</evidence>
<evidence type="ECO:0000256" key="4">
    <source>
        <dbReference type="ARBA" id="ARBA00022723"/>
    </source>
</evidence>
<name>A0ABW4PJN8_9ACTN</name>
<dbReference type="RefSeq" id="WP_380900430.1">
    <property type="nucleotide sequence ID" value="NZ_JBHUFU010000008.1"/>
</dbReference>
<keyword evidence="4" id="KW-0479">Metal-binding</keyword>
<dbReference type="Pfam" id="PF00348">
    <property type="entry name" value="polyprenyl_synt"/>
    <property type="match status" value="1"/>
</dbReference>
<protein>
    <submittedName>
        <fullName evidence="8">Polyprenyl synthetase family protein</fullName>
        <ecNumber evidence="8">2.5.1.-</ecNumber>
    </submittedName>
</protein>
<keyword evidence="5" id="KW-0460">Magnesium</keyword>
<dbReference type="SFLD" id="SFLDS00005">
    <property type="entry name" value="Isoprenoid_Synthase_Type_I"/>
    <property type="match status" value="1"/>
</dbReference>
<dbReference type="PROSITE" id="PS00723">
    <property type="entry name" value="POLYPRENYL_SYNTHASE_1"/>
    <property type="match status" value="1"/>
</dbReference>
<dbReference type="Gene3D" id="1.10.600.10">
    <property type="entry name" value="Farnesyl Diphosphate Synthase"/>
    <property type="match status" value="1"/>
</dbReference>
<feature type="compositionally biased region" description="Polar residues" evidence="7">
    <location>
        <begin position="1"/>
        <end position="11"/>
    </location>
</feature>
<comment type="similarity">
    <text evidence="2 6">Belongs to the FPP/GGPP synthase family.</text>
</comment>
<reference evidence="9" key="1">
    <citation type="journal article" date="2019" name="Int. J. Syst. Evol. Microbiol.">
        <title>The Global Catalogue of Microorganisms (GCM) 10K type strain sequencing project: providing services to taxonomists for standard genome sequencing and annotation.</title>
        <authorList>
            <consortium name="The Broad Institute Genomics Platform"/>
            <consortium name="The Broad Institute Genome Sequencing Center for Infectious Disease"/>
            <person name="Wu L."/>
            <person name="Ma J."/>
        </authorList>
    </citation>
    <scope>NUCLEOTIDE SEQUENCE [LARGE SCALE GENOMIC DNA]</scope>
    <source>
        <strain evidence="9">CGMCC 4.7455</strain>
    </source>
</reference>
<evidence type="ECO:0000313" key="9">
    <source>
        <dbReference type="Proteomes" id="UP001597365"/>
    </source>
</evidence>
<keyword evidence="3 6" id="KW-0808">Transferase</keyword>
<proteinExistence type="inferred from homology"/>
<sequence>MATSGTGTGSRDPSGGPGEDPRREVEETLRRCVERRRAQAGSLDAVFGAQPAAALADLVLRGGRRTRGAFLWWGWRAAGGDLCGPAAADVLRTAAALELLQACALVHDDVMDDSALRRGRPSLHADFARRHRQEGMRGSPEAYGRAVAVLAGDLALVWADDLFAEALPGGPVRHAAEEVWRAMRAEMVAGQFLDLHIQAAGGASPAAALRVARLKSALYTVERPLHLGAVLAGGDDRTVGALRSAGRRAGLAFQLRDDLLDLFGDPERTGKPAGGDVREGKITYPVALALARADACGDDRARAVLRESLGDRSLTPRELARFRDVLTALGVPAAVEERIGRLARSARRRLADACDDPPVLRGLADLVRETAGEAGSGGAGEWG</sequence>
<comment type="cofactor">
    <cofactor evidence="1">
        <name>Mg(2+)</name>
        <dbReference type="ChEBI" id="CHEBI:18420"/>
    </cofactor>
</comment>
<evidence type="ECO:0000256" key="7">
    <source>
        <dbReference type="SAM" id="MobiDB-lite"/>
    </source>
</evidence>
<evidence type="ECO:0000256" key="3">
    <source>
        <dbReference type="ARBA" id="ARBA00022679"/>
    </source>
</evidence>
<comment type="caution">
    <text evidence="8">The sequence shown here is derived from an EMBL/GenBank/DDBJ whole genome shotgun (WGS) entry which is preliminary data.</text>
</comment>
<accession>A0ABW4PJN8</accession>
<feature type="region of interest" description="Disordered" evidence="7">
    <location>
        <begin position="1"/>
        <end position="26"/>
    </location>
</feature>
<dbReference type="SUPFAM" id="SSF48576">
    <property type="entry name" value="Terpenoid synthases"/>
    <property type="match status" value="1"/>
</dbReference>
<evidence type="ECO:0000256" key="2">
    <source>
        <dbReference type="ARBA" id="ARBA00006706"/>
    </source>
</evidence>
<evidence type="ECO:0000256" key="6">
    <source>
        <dbReference type="RuleBase" id="RU004466"/>
    </source>
</evidence>
<keyword evidence="9" id="KW-1185">Reference proteome</keyword>
<dbReference type="EC" id="2.5.1.-" evidence="8"/>
<dbReference type="EMBL" id="JBHUFU010000008">
    <property type="protein sequence ID" value="MFD1830967.1"/>
    <property type="molecule type" value="Genomic_DNA"/>
</dbReference>